<keyword evidence="3" id="KW-1185">Reference proteome</keyword>
<dbReference type="EMBL" id="JAOWKX010000004">
    <property type="protein sequence ID" value="MCV2885022.1"/>
    <property type="molecule type" value="Genomic_DNA"/>
</dbReference>
<sequence length="268" mass="29348">MKKTLIATALIGATLSLSTSAQNFGQRYSEEPRVWMVQHTEDALLTFISEDYQNVTHPSCMTPSYAGIYAVEYDTHGFNEKTVMQALTHTDTLAVRWVRTGECINGYEKISSLSMYSAPSETNAGGGTVGNSSNARSLGVYKSDGTRVGSHLNLSMTSYAELYFYDNTGSIKPKRANKGIRFDQVFYDEENCEGTASVASSLGMINEPAFGLRIIKGDSSQPLRHVKRSVINQWTGECSNRVESQTTYPIIPASDPVCGAEACIVKED</sequence>
<feature type="chain" id="PRO_5046035450" evidence="1">
    <location>
        <begin position="22"/>
        <end position="268"/>
    </location>
</feature>
<organism evidence="2 3">
    <name type="scientific">Fluctibacter corallii</name>
    <dbReference type="NCBI Taxonomy" id="2984329"/>
    <lineage>
        <taxon>Bacteria</taxon>
        <taxon>Pseudomonadati</taxon>
        <taxon>Pseudomonadota</taxon>
        <taxon>Gammaproteobacteria</taxon>
        <taxon>Alteromonadales</taxon>
        <taxon>Alteromonadaceae</taxon>
        <taxon>Fluctibacter</taxon>
    </lineage>
</organism>
<reference evidence="2 3" key="1">
    <citation type="submission" date="2022-10" db="EMBL/GenBank/DDBJ databases">
        <title>Aestuariibacter sp. AA17 isolated from Montipora capitata coral fragment.</title>
        <authorList>
            <person name="Emsley S.A."/>
            <person name="Pfannmuller K.M."/>
            <person name="Loughran R.M."/>
            <person name="Shlafstein M."/>
            <person name="Papke E."/>
            <person name="Saw J.H."/>
            <person name="Ushijima B."/>
            <person name="Videau P."/>
        </authorList>
    </citation>
    <scope>NUCLEOTIDE SEQUENCE [LARGE SCALE GENOMIC DNA]</scope>
    <source>
        <strain evidence="2 3">AA17</strain>
    </source>
</reference>
<dbReference type="Proteomes" id="UP001652504">
    <property type="component" value="Unassembled WGS sequence"/>
</dbReference>
<keyword evidence="1" id="KW-0732">Signal</keyword>
<evidence type="ECO:0000313" key="2">
    <source>
        <dbReference type="EMBL" id="MCV2885022.1"/>
    </source>
</evidence>
<comment type="caution">
    <text evidence="2">The sequence shown here is derived from an EMBL/GenBank/DDBJ whole genome shotgun (WGS) entry which is preliminary data.</text>
</comment>
<name>A0ABT3A9R9_9ALTE</name>
<feature type="signal peptide" evidence="1">
    <location>
        <begin position="1"/>
        <end position="21"/>
    </location>
</feature>
<evidence type="ECO:0000256" key="1">
    <source>
        <dbReference type="SAM" id="SignalP"/>
    </source>
</evidence>
<dbReference type="RefSeq" id="WP_263712308.1">
    <property type="nucleotide sequence ID" value="NZ_JAOWKX010000004.1"/>
</dbReference>
<protein>
    <submittedName>
        <fullName evidence="2">Uncharacterized protein</fullName>
    </submittedName>
</protein>
<proteinExistence type="predicted"/>
<gene>
    <name evidence="2" type="ORF">OE749_09965</name>
</gene>
<accession>A0ABT3A9R9</accession>
<evidence type="ECO:0000313" key="3">
    <source>
        <dbReference type="Proteomes" id="UP001652504"/>
    </source>
</evidence>